<dbReference type="EMBL" id="JAPFQI010000059">
    <property type="protein sequence ID" value="MCW8088529.1"/>
    <property type="molecule type" value="Genomic_DNA"/>
</dbReference>
<accession>A0ABT3NTQ8</accession>
<evidence type="ECO:0000313" key="3">
    <source>
        <dbReference type="Proteomes" id="UP001526430"/>
    </source>
</evidence>
<name>A0ABT3NTQ8_9PROT</name>
<dbReference type="Proteomes" id="UP001526430">
    <property type="component" value="Unassembled WGS sequence"/>
</dbReference>
<feature type="non-terminal residue" evidence="1">
    <location>
        <position position="1"/>
    </location>
</feature>
<keyword evidence="3" id="KW-1185">Reference proteome</keyword>
<organism evidence="1 3">
    <name type="scientific">Sabulicella glaciei</name>
    <dbReference type="NCBI Taxonomy" id="2984948"/>
    <lineage>
        <taxon>Bacteria</taxon>
        <taxon>Pseudomonadati</taxon>
        <taxon>Pseudomonadota</taxon>
        <taxon>Alphaproteobacteria</taxon>
        <taxon>Acetobacterales</taxon>
        <taxon>Acetobacteraceae</taxon>
        <taxon>Sabulicella</taxon>
    </lineage>
</organism>
<reference evidence="1 3" key="1">
    <citation type="submission" date="2022-10" db="EMBL/GenBank/DDBJ databases">
        <title>Roseococcus glaciei nov., sp. nov., isolated from glacier.</title>
        <authorList>
            <person name="Liu Q."/>
            <person name="Xin Y.-H."/>
        </authorList>
    </citation>
    <scope>NUCLEOTIDE SEQUENCE [LARGE SCALE GENOMIC DNA]</scope>
    <source>
        <strain evidence="1 3">MDT2-1-1</strain>
    </source>
</reference>
<evidence type="ECO:0000313" key="2">
    <source>
        <dbReference type="EMBL" id="MCW8088529.1"/>
    </source>
</evidence>
<proteinExistence type="predicted"/>
<dbReference type="EMBL" id="JAPFQI010000003">
    <property type="protein sequence ID" value="MCW8085535.1"/>
    <property type="molecule type" value="Genomic_DNA"/>
</dbReference>
<sequence>VEDLWDAIRDALPAFTPAECANYFTAAGYEPE</sequence>
<protein>
    <submittedName>
        <fullName evidence="1">IS630 family transposase</fullName>
    </submittedName>
</protein>
<gene>
    <name evidence="1" type="ORF">OF850_07855</name>
    <name evidence="2" type="ORF">OF850_23415</name>
</gene>
<comment type="caution">
    <text evidence="1">The sequence shown here is derived from an EMBL/GenBank/DDBJ whole genome shotgun (WGS) entry which is preliminary data.</text>
</comment>
<evidence type="ECO:0000313" key="1">
    <source>
        <dbReference type="EMBL" id="MCW8085535.1"/>
    </source>
</evidence>